<reference evidence="1" key="2">
    <citation type="journal article" date="2022" name="New Phytol.">
        <title>Evolutionary transition to the ectomycorrhizal habit in the genomes of a hyperdiverse lineage of mushroom-forming fungi.</title>
        <authorList>
            <person name="Looney B."/>
            <person name="Miyauchi S."/>
            <person name="Morin E."/>
            <person name="Drula E."/>
            <person name="Courty P.E."/>
            <person name="Kohler A."/>
            <person name="Kuo A."/>
            <person name="LaButti K."/>
            <person name="Pangilinan J."/>
            <person name="Lipzen A."/>
            <person name="Riley R."/>
            <person name="Andreopoulos W."/>
            <person name="He G."/>
            <person name="Johnson J."/>
            <person name="Nolan M."/>
            <person name="Tritt A."/>
            <person name="Barry K.W."/>
            <person name="Grigoriev I.V."/>
            <person name="Nagy L.G."/>
            <person name="Hibbett D."/>
            <person name="Henrissat B."/>
            <person name="Matheny P.B."/>
            <person name="Labbe J."/>
            <person name="Martin F.M."/>
        </authorList>
    </citation>
    <scope>NUCLEOTIDE SEQUENCE</scope>
    <source>
        <strain evidence="1">FP105234-sp</strain>
    </source>
</reference>
<organism evidence="1 2">
    <name type="scientific">Auriscalpium vulgare</name>
    <dbReference type="NCBI Taxonomy" id="40419"/>
    <lineage>
        <taxon>Eukaryota</taxon>
        <taxon>Fungi</taxon>
        <taxon>Dikarya</taxon>
        <taxon>Basidiomycota</taxon>
        <taxon>Agaricomycotina</taxon>
        <taxon>Agaricomycetes</taxon>
        <taxon>Russulales</taxon>
        <taxon>Auriscalpiaceae</taxon>
        <taxon>Auriscalpium</taxon>
    </lineage>
</organism>
<accession>A0ACB8RSG2</accession>
<gene>
    <name evidence="1" type="ORF">FA95DRAFT_1606768</name>
</gene>
<dbReference type="EMBL" id="MU275922">
    <property type="protein sequence ID" value="KAI0046561.1"/>
    <property type="molecule type" value="Genomic_DNA"/>
</dbReference>
<dbReference type="Proteomes" id="UP000814033">
    <property type="component" value="Unassembled WGS sequence"/>
</dbReference>
<sequence>MPATPQLICGYVMSYEGFEKIAAARGLPHATAAITFIVQELGLYPRVKVFLARGKVRSLPCLTVATNNPLDRRPILPADQIQRIKDHSGVTQDPKWYYKA</sequence>
<evidence type="ECO:0000313" key="1">
    <source>
        <dbReference type="EMBL" id="KAI0046561.1"/>
    </source>
</evidence>
<proteinExistence type="predicted"/>
<reference evidence="1" key="1">
    <citation type="submission" date="2021-02" db="EMBL/GenBank/DDBJ databases">
        <authorList>
            <consortium name="DOE Joint Genome Institute"/>
            <person name="Ahrendt S."/>
            <person name="Looney B.P."/>
            <person name="Miyauchi S."/>
            <person name="Morin E."/>
            <person name="Drula E."/>
            <person name="Courty P.E."/>
            <person name="Chicoki N."/>
            <person name="Fauchery L."/>
            <person name="Kohler A."/>
            <person name="Kuo A."/>
            <person name="Labutti K."/>
            <person name="Pangilinan J."/>
            <person name="Lipzen A."/>
            <person name="Riley R."/>
            <person name="Andreopoulos W."/>
            <person name="He G."/>
            <person name="Johnson J."/>
            <person name="Barry K.W."/>
            <person name="Grigoriev I.V."/>
            <person name="Nagy L."/>
            <person name="Hibbett D."/>
            <person name="Henrissat B."/>
            <person name="Matheny P.B."/>
            <person name="Labbe J."/>
            <person name="Martin F."/>
        </authorList>
    </citation>
    <scope>NUCLEOTIDE SEQUENCE</scope>
    <source>
        <strain evidence="1">FP105234-sp</strain>
    </source>
</reference>
<evidence type="ECO:0000313" key="2">
    <source>
        <dbReference type="Proteomes" id="UP000814033"/>
    </source>
</evidence>
<comment type="caution">
    <text evidence="1">The sequence shown here is derived from an EMBL/GenBank/DDBJ whole genome shotgun (WGS) entry which is preliminary data.</text>
</comment>
<protein>
    <submittedName>
        <fullName evidence="1">Uncharacterized protein</fullName>
    </submittedName>
</protein>
<name>A0ACB8RSG2_9AGAM</name>
<keyword evidence="2" id="KW-1185">Reference proteome</keyword>